<evidence type="ECO:0000313" key="1">
    <source>
        <dbReference type="EMBL" id="KAH6924300.1"/>
    </source>
</evidence>
<accession>A0ACB7RPJ4</accession>
<organism evidence="1 2">
    <name type="scientific">Hyalomma asiaticum</name>
    <name type="common">Tick</name>
    <dbReference type="NCBI Taxonomy" id="266040"/>
    <lineage>
        <taxon>Eukaryota</taxon>
        <taxon>Metazoa</taxon>
        <taxon>Ecdysozoa</taxon>
        <taxon>Arthropoda</taxon>
        <taxon>Chelicerata</taxon>
        <taxon>Arachnida</taxon>
        <taxon>Acari</taxon>
        <taxon>Parasitiformes</taxon>
        <taxon>Ixodida</taxon>
        <taxon>Ixodoidea</taxon>
        <taxon>Ixodidae</taxon>
        <taxon>Hyalomminae</taxon>
        <taxon>Hyalomma</taxon>
    </lineage>
</organism>
<dbReference type="EMBL" id="CM023488">
    <property type="protein sequence ID" value="KAH6924300.1"/>
    <property type="molecule type" value="Genomic_DNA"/>
</dbReference>
<reference evidence="1" key="1">
    <citation type="submission" date="2020-05" db="EMBL/GenBank/DDBJ databases">
        <title>Large-scale comparative analyses of tick genomes elucidate their genetic diversity and vector capacities.</title>
        <authorList>
            <person name="Jia N."/>
            <person name="Wang J."/>
            <person name="Shi W."/>
            <person name="Du L."/>
            <person name="Sun Y."/>
            <person name="Zhan W."/>
            <person name="Jiang J."/>
            <person name="Wang Q."/>
            <person name="Zhang B."/>
            <person name="Ji P."/>
            <person name="Sakyi L.B."/>
            <person name="Cui X."/>
            <person name="Yuan T."/>
            <person name="Jiang B."/>
            <person name="Yang W."/>
            <person name="Lam T.T.-Y."/>
            <person name="Chang Q."/>
            <person name="Ding S."/>
            <person name="Wang X."/>
            <person name="Zhu J."/>
            <person name="Ruan X."/>
            <person name="Zhao L."/>
            <person name="Wei J."/>
            <person name="Que T."/>
            <person name="Du C."/>
            <person name="Cheng J."/>
            <person name="Dai P."/>
            <person name="Han X."/>
            <person name="Huang E."/>
            <person name="Gao Y."/>
            <person name="Liu J."/>
            <person name="Shao H."/>
            <person name="Ye R."/>
            <person name="Li L."/>
            <person name="Wei W."/>
            <person name="Wang X."/>
            <person name="Wang C."/>
            <person name="Yang T."/>
            <person name="Huo Q."/>
            <person name="Li W."/>
            <person name="Guo W."/>
            <person name="Chen H."/>
            <person name="Zhou L."/>
            <person name="Ni X."/>
            <person name="Tian J."/>
            <person name="Zhou Y."/>
            <person name="Sheng Y."/>
            <person name="Liu T."/>
            <person name="Pan Y."/>
            <person name="Xia L."/>
            <person name="Li J."/>
            <person name="Zhao F."/>
            <person name="Cao W."/>
        </authorList>
    </citation>
    <scope>NUCLEOTIDE SEQUENCE</scope>
    <source>
        <strain evidence="1">Hyas-2018</strain>
    </source>
</reference>
<evidence type="ECO:0000313" key="2">
    <source>
        <dbReference type="Proteomes" id="UP000821845"/>
    </source>
</evidence>
<keyword evidence="2" id="KW-1185">Reference proteome</keyword>
<comment type="caution">
    <text evidence="1">The sequence shown here is derived from an EMBL/GenBank/DDBJ whole genome shotgun (WGS) entry which is preliminary data.</text>
</comment>
<proteinExistence type="predicted"/>
<dbReference type="Proteomes" id="UP000821845">
    <property type="component" value="Chromosome 8"/>
</dbReference>
<gene>
    <name evidence="1" type="ORF">HPB50_014713</name>
</gene>
<name>A0ACB7RPJ4_HYAAI</name>
<sequence length="685" mass="77067">MPDTESYDVLYIEEWKRQLDIYRPCTGGSPREACWLRGNLAEFNRMMHPLALELEESRPGALHLRSMHTAQVNTDPSRIARDASFLASWLLCNHTCIQDLSVSCMIRAPEEQGPFPVRLLRPSSTTSCRRLRALKIFECSTAHLVLADIDAIVGVETLYVDIARPNEYAAAKIDALLQRNHSTLRKVAINDHGENSRARRSVESLVACEYLTLRSLRGESGLLEISSVTRLMSFSSTLKELIAFPIAQGDVPIIASALETNRTLTKLSLHVEKCSSIEKLFEAFEMNRTLKDLFVLGIADTSTTFMQAVASALKNNSTLKSLYMLVRRGRLQRTEALWQFPVIEASALCKALRVNKSLKKLKLMSLSGSEEERVSLARQLLADKCYDRVHLGCWTEASLRVLSPVLVSSERSPEQLWLPDLCQLSHDIVSAIFSVLASNKRVNHLEVSVKHEPDARVALLCDALKRSRFIEFLRIHIMNGNSANEILRALAVNKSITEVNMSLQVPAAQETMTALSDMLLLNKSITVIVAWLPADGNRRFMDSVVQGMLGNRKIISFTCCSQLYVPPDLLESLRRNMSTLNTAVEFVLKHRGDRHSAECFELFKGNACLRTHLREVTWMSDAEARVRVASADRYLRESYLVITGVVRRSVACWPADVTQLDDLNSDCWRAIARYLSITDVCVQQK</sequence>
<protein>
    <submittedName>
        <fullName evidence="1">Uncharacterized protein</fullName>
    </submittedName>
</protein>